<accession>A0ABR9ZZC3</accession>
<evidence type="ECO:0000256" key="1">
    <source>
        <dbReference type="SAM" id="Phobius"/>
    </source>
</evidence>
<reference evidence="2 3" key="1">
    <citation type="submission" date="2020-11" db="EMBL/GenBank/DDBJ databases">
        <title>Fusibacter basophilias sp. nov.</title>
        <authorList>
            <person name="Qiu D."/>
        </authorList>
    </citation>
    <scope>NUCLEOTIDE SEQUENCE [LARGE SCALE GENOMIC DNA]</scope>
    <source>
        <strain evidence="2 3">Q10-2</strain>
    </source>
</reference>
<dbReference type="RefSeq" id="WP_194704049.1">
    <property type="nucleotide sequence ID" value="NZ_JADKNH010000021.1"/>
</dbReference>
<dbReference type="InterPro" id="IPR021312">
    <property type="entry name" value="DUF2889"/>
</dbReference>
<dbReference type="Pfam" id="PF11136">
    <property type="entry name" value="DUF2889"/>
    <property type="match status" value="1"/>
</dbReference>
<dbReference type="Proteomes" id="UP000614200">
    <property type="component" value="Unassembled WGS sequence"/>
</dbReference>
<dbReference type="EMBL" id="JADKNH010000021">
    <property type="protein sequence ID" value="MBF4695810.1"/>
    <property type="molecule type" value="Genomic_DNA"/>
</dbReference>
<evidence type="ECO:0000313" key="2">
    <source>
        <dbReference type="EMBL" id="MBF4695810.1"/>
    </source>
</evidence>
<keyword evidence="1" id="KW-0472">Membrane</keyword>
<protein>
    <submittedName>
        <fullName evidence="2">DUF2889 domain-containing protein</fullName>
    </submittedName>
</protein>
<feature type="transmembrane region" description="Helical" evidence="1">
    <location>
        <begin position="94"/>
        <end position="114"/>
    </location>
</feature>
<comment type="caution">
    <text evidence="2">The sequence shown here is derived from an EMBL/GenBank/DDBJ whole genome shotgun (WGS) entry which is preliminary data.</text>
</comment>
<sequence>MEKVTSRNFKVDYYEKEHEKWLVKTQLADDDHEIEVQVEVDMRAMTLTDAEITFKRYPLEHCRMVERLASKMIGTKIDSNFSRQMMTLFMGAKGCPNIMSLLNISIPGIIYYYYPHMIKTGKISYEQWENMVRTDLKNDCIAHTMLG</sequence>
<evidence type="ECO:0000313" key="3">
    <source>
        <dbReference type="Proteomes" id="UP000614200"/>
    </source>
</evidence>
<keyword evidence="1" id="KW-1133">Transmembrane helix</keyword>
<proteinExistence type="predicted"/>
<organism evidence="2 3">
    <name type="scientific">Fusibacter ferrireducens</name>
    <dbReference type="NCBI Taxonomy" id="2785058"/>
    <lineage>
        <taxon>Bacteria</taxon>
        <taxon>Bacillati</taxon>
        <taxon>Bacillota</taxon>
        <taxon>Clostridia</taxon>
        <taxon>Eubacteriales</taxon>
        <taxon>Eubacteriales Family XII. Incertae Sedis</taxon>
        <taxon>Fusibacter</taxon>
    </lineage>
</organism>
<name>A0ABR9ZZC3_9FIRM</name>
<keyword evidence="1" id="KW-0812">Transmembrane</keyword>
<keyword evidence="3" id="KW-1185">Reference proteome</keyword>
<gene>
    <name evidence="2" type="ORF">ISU02_22155</name>
</gene>